<feature type="compositionally biased region" description="Basic and acidic residues" evidence="1">
    <location>
        <begin position="230"/>
        <end position="242"/>
    </location>
</feature>
<evidence type="ECO:0000256" key="1">
    <source>
        <dbReference type="SAM" id="MobiDB-lite"/>
    </source>
</evidence>
<evidence type="ECO:0000259" key="3">
    <source>
        <dbReference type="Pfam" id="PF14392"/>
    </source>
</evidence>
<feature type="compositionally biased region" description="Basic and acidic residues" evidence="1">
    <location>
        <begin position="336"/>
        <end position="352"/>
    </location>
</feature>
<name>A0A6D2KWT5_9BRAS</name>
<dbReference type="Proteomes" id="UP000467841">
    <property type="component" value="Unassembled WGS sequence"/>
</dbReference>
<dbReference type="InterPro" id="IPR025836">
    <property type="entry name" value="Zn_knuckle_CX2CX4HX4C"/>
</dbReference>
<dbReference type="AlphaFoldDB" id="A0A6D2KWT5"/>
<dbReference type="Pfam" id="PF14111">
    <property type="entry name" value="DUF4283"/>
    <property type="match status" value="1"/>
</dbReference>
<dbReference type="OrthoDB" id="1108458at2759"/>
<dbReference type="PANTHER" id="PTHR31286:SF178">
    <property type="entry name" value="DUF4283 DOMAIN-CONTAINING PROTEIN"/>
    <property type="match status" value="1"/>
</dbReference>
<accession>A0A6D2KWT5</accession>
<dbReference type="Pfam" id="PF14392">
    <property type="entry name" value="zf-CCHC_4"/>
    <property type="match status" value="1"/>
</dbReference>
<evidence type="ECO:0008006" key="6">
    <source>
        <dbReference type="Google" id="ProtNLM"/>
    </source>
</evidence>
<dbReference type="PANTHER" id="PTHR31286">
    <property type="entry name" value="GLYCINE-RICH CELL WALL STRUCTURAL PROTEIN 1.8-LIKE"/>
    <property type="match status" value="1"/>
</dbReference>
<dbReference type="EMBL" id="CACVBM020001706">
    <property type="protein sequence ID" value="CAA7057749.1"/>
    <property type="molecule type" value="Genomic_DNA"/>
</dbReference>
<feature type="region of interest" description="Disordered" evidence="1">
    <location>
        <begin position="280"/>
        <end position="300"/>
    </location>
</feature>
<evidence type="ECO:0000259" key="2">
    <source>
        <dbReference type="Pfam" id="PF14111"/>
    </source>
</evidence>
<evidence type="ECO:0000313" key="5">
    <source>
        <dbReference type="Proteomes" id="UP000467841"/>
    </source>
</evidence>
<proteinExistence type="predicted"/>
<protein>
    <recommendedName>
        <fullName evidence="6">DUF4283 domain-containing protein</fullName>
    </recommendedName>
</protein>
<feature type="compositionally biased region" description="Basic residues" evidence="1">
    <location>
        <begin position="243"/>
        <end position="254"/>
    </location>
</feature>
<feature type="compositionally biased region" description="Basic and acidic residues" evidence="1">
    <location>
        <begin position="185"/>
        <end position="198"/>
    </location>
</feature>
<comment type="caution">
    <text evidence="4">The sequence shown here is derived from an EMBL/GenBank/DDBJ whole genome shotgun (WGS) entry which is preliminary data.</text>
</comment>
<sequence>MSQASRINGGGSNEGKEKLAPRLKITVPRFDNTELIRGYSRTLIGRCMNPMMQDVQSLLHVMPRIWKVEERVAVANLGLGRFQFDFDNEEDIVEVLKMEPFHFDNWMVALVRWQPVVDPSYPSAIIFWVCLDGYKPLTFETTVEFHSGDETLVVLRYERLFGFCRECSSLCHDVVHCPLLRKAREEREKQTRREDRPDGGSMSYKGVVINGPQSGNGGIRPPPSNQPTDYKGKGKAVDTRKEKGLRHTGFRGKARHGEESSVVHRVPKRYMPTLELRKLASGTTRAGGSTSMAGTGTDGRTVLSPSYQSAKKAGAVEVGVTAVIENIPSSEQLLAEAREKEEKEKLEAKVYEMEGSWGSEEEGEKEGEAGDEDTAAEDELGDLEITEGLQESLSPG</sequence>
<feature type="region of interest" description="Disordered" evidence="1">
    <location>
        <begin position="185"/>
        <end position="261"/>
    </location>
</feature>
<keyword evidence="5" id="KW-1185">Reference proteome</keyword>
<evidence type="ECO:0000313" key="4">
    <source>
        <dbReference type="EMBL" id="CAA7057749.1"/>
    </source>
</evidence>
<feature type="compositionally biased region" description="Acidic residues" evidence="1">
    <location>
        <begin position="359"/>
        <end position="385"/>
    </location>
</feature>
<organism evidence="4 5">
    <name type="scientific">Microthlaspi erraticum</name>
    <dbReference type="NCBI Taxonomy" id="1685480"/>
    <lineage>
        <taxon>Eukaryota</taxon>
        <taxon>Viridiplantae</taxon>
        <taxon>Streptophyta</taxon>
        <taxon>Embryophyta</taxon>
        <taxon>Tracheophyta</taxon>
        <taxon>Spermatophyta</taxon>
        <taxon>Magnoliopsida</taxon>
        <taxon>eudicotyledons</taxon>
        <taxon>Gunneridae</taxon>
        <taxon>Pentapetalae</taxon>
        <taxon>rosids</taxon>
        <taxon>malvids</taxon>
        <taxon>Brassicales</taxon>
        <taxon>Brassicaceae</taxon>
        <taxon>Coluteocarpeae</taxon>
        <taxon>Microthlaspi</taxon>
    </lineage>
</organism>
<feature type="domain" description="Zinc knuckle CX2CX4HX4C" evidence="3">
    <location>
        <begin position="132"/>
        <end position="178"/>
    </location>
</feature>
<dbReference type="InterPro" id="IPR025558">
    <property type="entry name" value="DUF4283"/>
</dbReference>
<feature type="domain" description="DUF4283" evidence="2">
    <location>
        <begin position="41"/>
        <end position="119"/>
    </location>
</feature>
<gene>
    <name evidence="4" type="ORF">MERR_LOCUS44985</name>
</gene>
<reference evidence="4" key="1">
    <citation type="submission" date="2020-01" db="EMBL/GenBank/DDBJ databases">
        <authorList>
            <person name="Mishra B."/>
        </authorList>
    </citation>
    <scope>NUCLEOTIDE SEQUENCE [LARGE SCALE GENOMIC DNA]</scope>
</reference>
<feature type="region of interest" description="Disordered" evidence="1">
    <location>
        <begin position="335"/>
        <end position="396"/>
    </location>
</feature>
<dbReference type="InterPro" id="IPR040256">
    <property type="entry name" value="At4g02000-like"/>
</dbReference>
<feature type="compositionally biased region" description="Low complexity" evidence="1">
    <location>
        <begin position="280"/>
        <end position="295"/>
    </location>
</feature>